<evidence type="ECO:0000313" key="9">
    <source>
        <dbReference type="Proteomes" id="UP000294853"/>
    </source>
</evidence>
<feature type="transmembrane region" description="Helical" evidence="6">
    <location>
        <begin position="66"/>
        <end position="84"/>
    </location>
</feature>
<feature type="transmembrane region" description="Helical" evidence="6">
    <location>
        <begin position="104"/>
        <end position="124"/>
    </location>
</feature>
<accession>A0A4P7ICS1</accession>
<dbReference type="RefSeq" id="WP_135266887.1">
    <property type="nucleotide sequence ID" value="NZ_CP038436.1"/>
</dbReference>
<evidence type="ECO:0000256" key="6">
    <source>
        <dbReference type="SAM" id="Phobius"/>
    </source>
</evidence>
<evidence type="ECO:0000256" key="1">
    <source>
        <dbReference type="ARBA" id="ARBA00004141"/>
    </source>
</evidence>
<reference evidence="8 9" key="1">
    <citation type="submission" date="2019-03" db="EMBL/GenBank/DDBJ databases">
        <title>Three New Species of Nocardioides, Nocardioides euryhalodurans sp. nov., Nocardioides seonyuensis sp. nov. and Nocardioides eburneoflavus sp. nov. Iolated from Soil.</title>
        <authorList>
            <person name="Roh S.G."/>
            <person name="Lee C."/>
            <person name="Kim M.-K."/>
            <person name="Kim S.B."/>
        </authorList>
    </citation>
    <scope>NUCLEOTIDE SEQUENCE [LARGE SCALE GENOMIC DNA]</scope>
    <source>
        <strain evidence="8 9">MMS17-SY207-3</strain>
    </source>
</reference>
<dbReference type="GO" id="GO:0017004">
    <property type="term" value="P:cytochrome complex assembly"/>
    <property type="evidence" value="ECO:0007669"/>
    <property type="project" value="InterPro"/>
</dbReference>
<evidence type="ECO:0000256" key="5">
    <source>
        <dbReference type="ARBA" id="ARBA00023136"/>
    </source>
</evidence>
<feature type="domain" description="Cytochrome C biogenesis protein transmembrane" evidence="7">
    <location>
        <begin position="15"/>
        <end position="231"/>
    </location>
</feature>
<protein>
    <submittedName>
        <fullName evidence="8">Cytochrome c biogenesis protein CcdA</fullName>
    </submittedName>
</protein>
<keyword evidence="9" id="KW-1185">Reference proteome</keyword>
<dbReference type="OrthoDB" id="9803065at2"/>
<dbReference type="PANTHER" id="PTHR31272">
    <property type="entry name" value="CYTOCHROME C-TYPE BIOGENESIS PROTEIN HI_1454-RELATED"/>
    <property type="match status" value="1"/>
</dbReference>
<evidence type="ECO:0000259" key="7">
    <source>
        <dbReference type="Pfam" id="PF02683"/>
    </source>
</evidence>
<feature type="transmembrane region" description="Helical" evidence="6">
    <location>
        <begin position="183"/>
        <end position="202"/>
    </location>
</feature>
<dbReference type="AlphaFoldDB" id="A0A4P7ICS1"/>
<dbReference type="InterPro" id="IPR051790">
    <property type="entry name" value="Cytochrome_c-biogenesis_DsbD"/>
</dbReference>
<organism evidence="8 9">
    <name type="scientific">Nocardioides seonyuensis</name>
    <dbReference type="NCBI Taxonomy" id="2518371"/>
    <lineage>
        <taxon>Bacteria</taxon>
        <taxon>Bacillati</taxon>
        <taxon>Actinomycetota</taxon>
        <taxon>Actinomycetes</taxon>
        <taxon>Propionibacteriales</taxon>
        <taxon>Nocardioidaceae</taxon>
        <taxon>Nocardioides</taxon>
    </lineage>
</organism>
<feature type="transmembrane region" description="Helical" evidence="6">
    <location>
        <begin position="214"/>
        <end position="235"/>
    </location>
</feature>
<name>A0A4P7ICS1_9ACTN</name>
<feature type="transmembrane region" description="Helical" evidence="6">
    <location>
        <begin position="136"/>
        <end position="163"/>
    </location>
</feature>
<evidence type="ECO:0000256" key="4">
    <source>
        <dbReference type="ARBA" id="ARBA00022989"/>
    </source>
</evidence>
<dbReference type="PANTHER" id="PTHR31272:SF4">
    <property type="entry name" value="CYTOCHROME C-TYPE BIOGENESIS PROTEIN HI_1454-RELATED"/>
    <property type="match status" value="1"/>
</dbReference>
<dbReference type="KEGG" id="nsn:EXE58_05230"/>
<dbReference type="EMBL" id="CP038436">
    <property type="protein sequence ID" value="QBX54918.1"/>
    <property type="molecule type" value="Genomic_DNA"/>
</dbReference>
<sequence>MSEWFQETALSGSLVLALPVALVAGLVSFFSPCVIPLLPGYLSYATGLSGADLAEGEFSAGQRGRMVLGASLFVLGFSTVFVLLGLATGQVGSWLVTHQRELNVVLGVLAVLLGLAFMGALPVLQRDWRVHAVPSVGLAAAPVLGFLFGVGWTPCIGPTLAVITSLSINEGTAARGALLSGVYALGLGLPFILAALAYRRALSAFAVIRRHQKWVMRAGGLMLVAVGVLLLTGWWDVMVQWIQVQLVSEFEVAV</sequence>
<comment type="subcellular location">
    <subcellularLocation>
        <location evidence="1">Membrane</location>
        <topology evidence="1">Multi-pass membrane protein</topology>
    </subcellularLocation>
</comment>
<dbReference type="Pfam" id="PF02683">
    <property type="entry name" value="DsbD_TM"/>
    <property type="match status" value="1"/>
</dbReference>
<feature type="transmembrane region" description="Helical" evidence="6">
    <location>
        <begin position="20"/>
        <end position="45"/>
    </location>
</feature>
<evidence type="ECO:0000313" key="8">
    <source>
        <dbReference type="EMBL" id="QBX54918.1"/>
    </source>
</evidence>
<dbReference type="InterPro" id="IPR003834">
    <property type="entry name" value="Cyt_c_assmbl_TM_dom"/>
</dbReference>
<keyword evidence="3 6" id="KW-0812">Transmembrane</keyword>
<keyword evidence="5 6" id="KW-0472">Membrane</keyword>
<evidence type="ECO:0000256" key="2">
    <source>
        <dbReference type="ARBA" id="ARBA00006143"/>
    </source>
</evidence>
<dbReference type="GO" id="GO:0016020">
    <property type="term" value="C:membrane"/>
    <property type="evidence" value="ECO:0007669"/>
    <property type="project" value="UniProtKB-SubCell"/>
</dbReference>
<gene>
    <name evidence="8" type="ORF">EXE58_05230</name>
</gene>
<dbReference type="Proteomes" id="UP000294853">
    <property type="component" value="Chromosome"/>
</dbReference>
<comment type="similarity">
    <text evidence="2">Belongs to the DsbD family.</text>
</comment>
<keyword evidence="4 6" id="KW-1133">Transmembrane helix</keyword>
<proteinExistence type="inferred from homology"/>
<evidence type="ECO:0000256" key="3">
    <source>
        <dbReference type="ARBA" id="ARBA00022692"/>
    </source>
</evidence>